<dbReference type="OrthoDB" id="6385145at2"/>
<gene>
    <name evidence="1" type="ORF">D7004_13670</name>
</gene>
<protein>
    <submittedName>
        <fullName evidence="1">Gluconate 2-dehydrogenase subunit 3 family protein</fullName>
    </submittedName>
</protein>
<dbReference type="Proteomes" id="UP000274046">
    <property type="component" value="Unassembled WGS sequence"/>
</dbReference>
<dbReference type="AlphaFoldDB" id="A0A3N0BU18"/>
<evidence type="ECO:0000313" key="2">
    <source>
        <dbReference type="Proteomes" id="UP000274046"/>
    </source>
</evidence>
<dbReference type="EMBL" id="RBEE01000023">
    <property type="protein sequence ID" value="RNL52589.1"/>
    <property type="molecule type" value="Genomic_DNA"/>
</dbReference>
<dbReference type="InterPro" id="IPR027056">
    <property type="entry name" value="Gluconate_2DH_su3"/>
</dbReference>
<dbReference type="Pfam" id="PF13618">
    <property type="entry name" value="Gluconate_2-dh3"/>
    <property type="match status" value="1"/>
</dbReference>
<sequence length="196" mass="22190">MIPLILNRRTSLRSILALSALGISSFSAYKWFDLHQKISLSQIADFKVLIAELAETIIPQTDTPGAKSAGVQNYIINVLHNCTSKIEQNKFLNGLENVQNYTQSKFNKSFDRCTPLERVEILKHFEENDTYRYQILNKINNKLVGRPFFTLLKQLTVEGYCSSELGASQGLSYDYIPGSFIACTSLKPNQKSWATK</sequence>
<keyword evidence="2" id="KW-1185">Reference proteome</keyword>
<comment type="caution">
    <text evidence="1">The sequence shown here is derived from an EMBL/GenBank/DDBJ whole genome shotgun (WGS) entry which is preliminary data.</text>
</comment>
<evidence type="ECO:0000313" key="1">
    <source>
        <dbReference type="EMBL" id="RNL52589.1"/>
    </source>
</evidence>
<reference evidence="1 2" key="1">
    <citation type="submission" date="2018-10" db="EMBL/GenBank/DDBJ databases">
        <title>Genome sequencing of Pedobacter jejuensis TNB23.</title>
        <authorList>
            <person name="Cho Y.-J."/>
            <person name="Cho A."/>
            <person name="Kim O.-S."/>
        </authorList>
    </citation>
    <scope>NUCLEOTIDE SEQUENCE [LARGE SCALE GENOMIC DNA]</scope>
    <source>
        <strain evidence="1 2">TNB23</strain>
    </source>
</reference>
<organism evidence="1 2">
    <name type="scientific">Pedobacter jejuensis</name>
    <dbReference type="NCBI Taxonomy" id="1268550"/>
    <lineage>
        <taxon>Bacteria</taxon>
        <taxon>Pseudomonadati</taxon>
        <taxon>Bacteroidota</taxon>
        <taxon>Sphingobacteriia</taxon>
        <taxon>Sphingobacteriales</taxon>
        <taxon>Sphingobacteriaceae</taxon>
        <taxon>Pedobacter</taxon>
    </lineage>
</organism>
<proteinExistence type="predicted"/>
<accession>A0A3N0BU18</accession>
<name>A0A3N0BU18_9SPHI</name>